<keyword evidence="6" id="KW-1133">Transmembrane helix</keyword>
<dbReference type="FunFam" id="2.60.40.420:FF:000018">
    <property type="entry name" value="Lamin-like protein"/>
    <property type="match status" value="1"/>
</dbReference>
<evidence type="ECO:0000313" key="10">
    <source>
        <dbReference type="EnsemblPlants" id="KQK09889"/>
    </source>
</evidence>
<gene>
    <name evidence="10" type="primary">LOC100831634</name>
    <name evidence="9" type="ORF">BRADI_2g50790v3</name>
</gene>
<dbReference type="AlphaFoldDB" id="I1HRX1"/>
<dbReference type="EMBL" id="CM000881">
    <property type="protein sequence ID" value="KQK09889.1"/>
    <property type="molecule type" value="Genomic_DNA"/>
</dbReference>
<dbReference type="RefSeq" id="XP_003567142.1">
    <property type="nucleotide sequence ID" value="XM_003567094.3"/>
</dbReference>
<dbReference type="Gene3D" id="2.60.40.420">
    <property type="entry name" value="Cupredoxins - blue copper proteins"/>
    <property type="match status" value="1"/>
</dbReference>
<organism evidence="9">
    <name type="scientific">Brachypodium distachyon</name>
    <name type="common">Purple false brome</name>
    <name type="synonym">Trachynia distachya</name>
    <dbReference type="NCBI Taxonomy" id="15368"/>
    <lineage>
        <taxon>Eukaryota</taxon>
        <taxon>Viridiplantae</taxon>
        <taxon>Streptophyta</taxon>
        <taxon>Embryophyta</taxon>
        <taxon>Tracheophyta</taxon>
        <taxon>Spermatophyta</taxon>
        <taxon>Magnoliopsida</taxon>
        <taxon>Liliopsida</taxon>
        <taxon>Poales</taxon>
        <taxon>Poaceae</taxon>
        <taxon>BOP clade</taxon>
        <taxon>Pooideae</taxon>
        <taxon>Stipodae</taxon>
        <taxon>Brachypodieae</taxon>
        <taxon>Brachypodium</taxon>
    </lineage>
</organism>
<name>I1HRX1_BRADI</name>
<dbReference type="OMA" id="NFDKRYY"/>
<feature type="chain" id="PRO_5014094773" description="Phytocyanin domain-containing protein" evidence="7">
    <location>
        <begin position="27"/>
        <end position="172"/>
    </location>
</feature>
<dbReference type="CDD" id="cd11017">
    <property type="entry name" value="Phytocyanin_like_1"/>
    <property type="match status" value="1"/>
</dbReference>
<dbReference type="STRING" id="15368.I1HRX1"/>
<dbReference type="GO" id="GO:0005886">
    <property type="term" value="C:plasma membrane"/>
    <property type="evidence" value="ECO:0000318"/>
    <property type="project" value="GO_Central"/>
</dbReference>
<dbReference type="InterPro" id="IPR008972">
    <property type="entry name" value="Cupredoxin"/>
</dbReference>
<dbReference type="GeneID" id="100831634"/>
<evidence type="ECO:0000313" key="9">
    <source>
        <dbReference type="EMBL" id="KQK09889.1"/>
    </source>
</evidence>
<dbReference type="Pfam" id="PF02298">
    <property type="entry name" value="Cu_bind_like"/>
    <property type="match status" value="1"/>
</dbReference>
<evidence type="ECO:0000256" key="2">
    <source>
        <dbReference type="ARBA" id="ARBA00023157"/>
    </source>
</evidence>
<evidence type="ECO:0000256" key="6">
    <source>
        <dbReference type="SAM" id="Phobius"/>
    </source>
</evidence>
<keyword evidence="2" id="KW-1015">Disulfide bond</keyword>
<dbReference type="OrthoDB" id="1851979at2759"/>
<dbReference type="InterPro" id="IPR003245">
    <property type="entry name" value="Phytocyanin_dom"/>
</dbReference>
<comment type="similarity">
    <text evidence="4">Belongs to the early nodulin-like (ENODL) family.</text>
</comment>
<evidence type="ECO:0000256" key="7">
    <source>
        <dbReference type="SAM" id="SignalP"/>
    </source>
</evidence>
<keyword evidence="3" id="KW-0325">Glycoprotein</keyword>
<protein>
    <recommendedName>
        <fullName evidence="8">Phytocyanin domain-containing protein</fullName>
    </recommendedName>
</protein>
<dbReference type="InterPro" id="IPR039391">
    <property type="entry name" value="Phytocyanin-like"/>
</dbReference>
<keyword evidence="1 7" id="KW-0732">Signal</keyword>
<dbReference type="eggNOG" id="ENOG502RY5Y">
    <property type="taxonomic scope" value="Eukaryota"/>
</dbReference>
<proteinExistence type="inferred from homology"/>
<dbReference type="Gramene" id="KQK09889">
    <property type="protein sequence ID" value="KQK09889"/>
    <property type="gene ID" value="BRADI_2g50790v3"/>
</dbReference>
<dbReference type="KEGG" id="bdi:100831634"/>
<evidence type="ECO:0000256" key="4">
    <source>
        <dbReference type="ARBA" id="ARBA00035011"/>
    </source>
</evidence>
<evidence type="ECO:0000256" key="1">
    <source>
        <dbReference type="ARBA" id="ARBA00022729"/>
    </source>
</evidence>
<comment type="function">
    <text evidence="5">May act as a carbohydrate transporter.</text>
</comment>
<dbReference type="PANTHER" id="PTHR33021:SF214">
    <property type="entry name" value="BLUE COPPER PROTEIN"/>
    <property type="match status" value="1"/>
</dbReference>
<dbReference type="Proteomes" id="UP000008810">
    <property type="component" value="Chromosome 2"/>
</dbReference>
<dbReference type="GO" id="GO:0009055">
    <property type="term" value="F:electron transfer activity"/>
    <property type="evidence" value="ECO:0007669"/>
    <property type="project" value="InterPro"/>
</dbReference>
<keyword evidence="6" id="KW-0472">Membrane</keyword>
<evidence type="ECO:0000256" key="5">
    <source>
        <dbReference type="ARBA" id="ARBA00037626"/>
    </source>
</evidence>
<dbReference type="PROSITE" id="PS51485">
    <property type="entry name" value="PHYTOCYANIN"/>
    <property type="match status" value="1"/>
</dbReference>
<accession>I1HRX1</accession>
<evidence type="ECO:0000259" key="8">
    <source>
        <dbReference type="PROSITE" id="PS51485"/>
    </source>
</evidence>
<dbReference type="SUPFAM" id="SSF49503">
    <property type="entry name" value="Cupredoxins"/>
    <property type="match status" value="1"/>
</dbReference>
<reference evidence="9 10" key="1">
    <citation type="journal article" date="2010" name="Nature">
        <title>Genome sequencing and analysis of the model grass Brachypodium distachyon.</title>
        <authorList>
            <consortium name="International Brachypodium Initiative"/>
        </authorList>
    </citation>
    <scope>NUCLEOTIDE SEQUENCE [LARGE SCALE GENOMIC DNA]</scope>
    <source>
        <strain evidence="9 10">Bd21</strain>
    </source>
</reference>
<sequence>MAAASNYLLLVTLVLFAAASLPPSSAEDFTVGDKQQWAANVNYTSWPDKYRFHVGDWLVFKYQKGMFDVMQVDEAAYEKCDASKPIASYDRGTSFPFQLNHTGRYYFICSKGYCWGGMKVSVLVEPPASEQPPAVAPSTSRAAARHGAASWAALAAALALVGSAVLGLPFAA</sequence>
<dbReference type="EnsemblPlants" id="KQK09889">
    <property type="protein sequence ID" value="KQK09889"/>
    <property type="gene ID" value="BRADI_2g50790v3"/>
</dbReference>
<evidence type="ECO:0000256" key="3">
    <source>
        <dbReference type="ARBA" id="ARBA00023180"/>
    </source>
</evidence>
<keyword evidence="6" id="KW-0812">Transmembrane</keyword>
<feature type="signal peptide" evidence="7">
    <location>
        <begin position="1"/>
        <end position="26"/>
    </location>
</feature>
<keyword evidence="11" id="KW-1185">Reference proteome</keyword>
<reference evidence="9" key="2">
    <citation type="submission" date="2017-06" db="EMBL/GenBank/DDBJ databases">
        <title>WGS assembly of Brachypodium distachyon.</title>
        <authorList>
            <consortium name="The International Brachypodium Initiative"/>
            <person name="Lucas S."/>
            <person name="Harmon-Smith M."/>
            <person name="Lail K."/>
            <person name="Tice H."/>
            <person name="Grimwood J."/>
            <person name="Bruce D."/>
            <person name="Barry K."/>
            <person name="Shu S."/>
            <person name="Lindquist E."/>
            <person name="Wang M."/>
            <person name="Pitluck S."/>
            <person name="Vogel J.P."/>
            <person name="Garvin D.F."/>
            <person name="Mockler T.C."/>
            <person name="Schmutz J."/>
            <person name="Rokhsar D."/>
            <person name="Bevan M.W."/>
        </authorList>
    </citation>
    <scope>NUCLEOTIDE SEQUENCE</scope>
    <source>
        <strain evidence="9">Bd21</strain>
    </source>
</reference>
<feature type="transmembrane region" description="Helical" evidence="6">
    <location>
        <begin position="148"/>
        <end position="171"/>
    </location>
</feature>
<dbReference type="HOGENOM" id="CLU_058719_3_1_1"/>
<feature type="domain" description="Phytocyanin" evidence="8">
    <location>
        <begin position="27"/>
        <end position="126"/>
    </location>
</feature>
<reference evidence="10" key="3">
    <citation type="submission" date="2018-08" db="UniProtKB">
        <authorList>
            <consortium name="EnsemblPlants"/>
        </authorList>
    </citation>
    <scope>IDENTIFICATION</scope>
    <source>
        <strain evidence="10">cv. Bd21</strain>
    </source>
</reference>
<evidence type="ECO:0000313" key="11">
    <source>
        <dbReference type="Proteomes" id="UP000008810"/>
    </source>
</evidence>
<dbReference type="PANTHER" id="PTHR33021">
    <property type="entry name" value="BLUE COPPER PROTEIN"/>
    <property type="match status" value="1"/>
</dbReference>